<dbReference type="EMBL" id="SRYD01000061">
    <property type="protein sequence ID" value="TGY70331.1"/>
    <property type="molecule type" value="Genomic_DNA"/>
</dbReference>
<evidence type="ECO:0000313" key="3">
    <source>
        <dbReference type="Proteomes" id="UP000306630"/>
    </source>
</evidence>
<dbReference type="RefSeq" id="WP_124076330.1">
    <property type="nucleotide sequence ID" value="NZ_SRYD01000061.1"/>
</dbReference>
<accession>A0A4S2FMQ7</accession>
<sequence length="185" mass="21355">MKLTDKNSEIRIYQSVWKNTFYAICCLAFAIVGYLIIINPSTKWPTKIFGGLLNMIFFGGASALFFAMASHKRIRRIPFLIIYADRLGIYKQRNGDYHTINYADVKKFRLVKIHSSKMIAVDYKTAPLIHKFDGASDLKQNIMNFNFNEIGAIENIPVHNLTMKGKDICDILNRRLNCWQVRPAE</sequence>
<evidence type="ECO:0000256" key="1">
    <source>
        <dbReference type="SAM" id="Phobius"/>
    </source>
</evidence>
<keyword evidence="1" id="KW-1133">Transmembrane helix</keyword>
<keyword evidence="1" id="KW-0812">Transmembrane</keyword>
<reference evidence="2 3" key="1">
    <citation type="submission" date="2019-04" db="EMBL/GenBank/DDBJ databases">
        <title>Microbes associate with the intestines of laboratory mice.</title>
        <authorList>
            <person name="Navarre W."/>
            <person name="Wong E."/>
            <person name="Huang K."/>
            <person name="Tropini C."/>
            <person name="Ng K."/>
            <person name="Yu B."/>
        </authorList>
    </citation>
    <scope>NUCLEOTIDE SEQUENCE [LARGE SCALE GENOMIC DNA]</scope>
    <source>
        <strain evidence="2 3">NM06_A21</strain>
    </source>
</reference>
<organism evidence="2 3">
    <name type="scientific">Muribaculum intestinale</name>
    <dbReference type="NCBI Taxonomy" id="1796646"/>
    <lineage>
        <taxon>Bacteria</taxon>
        <taxon>Pseudomonadati</taxon>
        <taxon>Bacteroidota</taxon>
        <taxon>Bacteroidia</taxon>
        <taxon>Bacteroidales</taxon>
        <taxon>Muribaculaceae</taxon>
        <taxon>Muribaculum</taxon>
    </lineage>
</organism>
<dbReference type="NCBIfam" id="NF041635">
    <property type="entry name" value="STM3941_fam"/>
    <property type="match status" value="1"/>
</dbReference>
<feature type="transmembrane region" description="Helical" evidence="1">
    <location>
        <begin position="48"/>
        <end position="69"/>
    </location>
</feature>
<feature type="transmembrane region" description="Helical" evidence="1">
    <location>
        <begin position="21"/>
        <end position="42"/>
    </location>
</feature>
<gene>
    <name evidence="2" type="ORF">E5333_12745</name>
</gene>
<dbReference type="Proteomes" id="UP000306630">
    <property type="component" value="Unassembled WGS sequence"/>
</dbReference>
<name>A0A4S2FMQ7_9BACT</name>
<protein>
    <submittedName>
        <fullName evidence="2">Phosphoribosylformylglycinamidine synthase</fullName>
    </submittedName>
</protein>
<keyword evidence="1" id="KW-0472">Membrane</keyword>
<dbReference type="InterPro" id="IPR048136">
    <property type="entry name" value="STM3941-like"/>
</dbReference>
<comment type="caution">
    <text evidence="2">The sequence shown here is derived from an EMBL/GenBank/DDBJ whole genome shotgun (WGS) entry which is preliminary data.</text>
</comment>
<dbReference type="AlphaFoldDB" id="A0A4S2FMQ7"/>
<proteinExistence type="predicted"/>
<evidence type="ECO:0000313" key="2">
    <source>
        <dbReference type="EMBL" id="TGY70331.1"/>
    </source>
</evidence>